<dbReference type="OrthoDB" id="1414892at2"/>
<dbReference type="Proteomes" id="UP000237640">
    <property type="component" value="Unassembled WGS sequence"/>
</dbReference>
<dbReference type="RefSeq" id="WP_106146862.1">
    <property type="nucleotide sequence ID" value="NZ_PVYX01000002.1"/>
</dbReference>
<dbReference type="AlphaFoldDB" id="A0A2T0MCG6"/>
<sequence>MIKKYTLLFFTTLFFSGIAFSQEIQIFKVEDFDLRGKVKSCLVITDYGRELFEFDKMGRLNRTITQYNESDQDITLYKYEGDNLVEKRMESYKDDVLDAATSMVNFYSIDTVSPRKVLEKIISYDKQFLEQQEYFYDEENRLRKIVISNAEGVDETTIEYQQYKNETTQSVFHNGLLEKMERVSEKKVGNTQHKVILTKEFVDGEPNSAVEKTFDASGRLLKTETFNYDVSKKQFVSSQKVRVGYGSDGMPMKETTETQNAKSVKEFIFQFDNSTEKNWIKKITTPSNAYSTRRITYYPEEEAQDQEKGENPN</sequence>
<dbReference type="EMBL" id="PVYX01000002">
    <property type="protein sequence ID" value="PRX55180.1"/>
    <property type="molecule type" value="Genomic_DNA"/>
</dbReference>
<reference evidence="1 2" key="1">
    <citation type="submission" date="2018-03" db="EMBL/GenBank/DDBJ databases">
        <title>Genomic Encyclopedia of Archaeal and Bacterial Type Strains, Phase II (KMG-II): from individual species to whole genera.</title>
        <authorList>
            <person name="Goeker M."/>
        </authorList>
    </citation>
    <scope>NUCLEOTIDE SEQUENCE [LARGE SCALE GENOMIC DNA]</scope>
    <source>
        <strain evidence="1 2">DSM 25027</strain>
    </source>
</reference>
<comment type="caution">
    <text evidence="1">The sequence shown here is derived from an EMBL/GenBank/DDBJ whole genome shotgun (WGS) entry which is preliminary data.</text>
</comment>
<protein>
    <recommendedName>
        <fullName evidence="3">YD repeat-containing protein</fullName>
    </recommendedName>
</protein>
<keyword evidence="2" id="KW-1185">Reference proteome</keyword>
<accession>A0A2T0MCG6</accession>
<organism evidence="1 2">
    <name type="scientific">Flagellimonas meridianipacifica</name>
    <dbReference type="NCBI Taxonomy" id="1080225"/>
    <lineage>
        <taxon>Bacteria</taxon>
        <taxon>Pseudomonadati</taxon>
        <taxon>Bacteroidota</taxon>
        <taxon>Flavobacteriia</taxon>
        <taxon>Flavobacteriales</taxon>
        <taxon>Flavobacteriaceae</taxon>
        <taxon>Flagellimonas</taxon>
    </lineage>
</organism>
<evidence type="ECO:0008006" key="3">
    <source>
        <dbReference type="Google" id="ProtNLM"/>
    </source>
</evidence>
<gene>
    <name evidence="1" type="ORF">CLV81_3587</name>
</gene>
<evidence type="ECO:0000313" key="1">
    <source>
        <dbReference type="EMBL" id="PRX55180.1"/>
    </source>
</evidence>
<name>A0A2T0MCG6_9FLAO</name>
<evidence type="ECO:0000313" key="2">
    <source>
        <dbReference type="Proteomes" id="UP000237640"/>
    </source>
</evidence>
<proteinExistence type="predicted"/>